<evidence type="ECO:0000313" key="1">
    <source>
        <dbReference type="EMBL" id="RVE59928.1"/>
    </source>
</evidence>
<dbReference type="EMBL" id="CM012455">
    <property type="protein sequence ID" value="RVE59928.1"/>
    <property type="molecule type" value="Genomic_DNA"/>
</dbReference>
<name>A0A3S2M4J7_ORYJA</name>
<sequence length="72" mass="7777">MEDVSVRECARGLLGGRGQASDSKPAAVAAAVVPPLRGQSAGLWGNSCRQTPHLSQRIFQVWDCDWDIRGIK</sequence>
<dbReference type="Proteomes" id="UP000283210">
    <property type="component" value="Chromosome 19"/>
</dbReference>
<accession>A0A3S2M4J7</accession>
<evidence type="ECO:0000313" key="2">
    <source>
        <dbReference type="Proteomes" id="UP000283210"/>
    </source>
</evidence>
<reference evidence="1 2" key="1">
    <citation type="submission" date="2018-11" db="EMBL/GenBank/DDBJ databases">
        <authorList>
            <person name="Lopez-Roques C."/>
            <person name="Donnadieu C."/>
            <person name="Bouchez O."/>
            <person name="Klopp C."/>
            <person name="Cabau C."/>
            <person name="Zahm M."/>
        </authorList>
    </citation>
    <scope>NUCLEOTIDE SEQUENCE [LARGE SCALE GENOMIC DNA]</scope>
    <source>
        <strain evidence="1">RS831</strain>
        <tissue evidence="1">Whole body</tissue>
    </source>
</reference>
<reference evidence="1 2" key="2">
    <citation type="submission" date="2019-01" db="EMBL/GenBank/DDBJ databases">
        <title>A chromosome length genome reference of the Java medaka (oryzias javanicus).</title>
        <authorList>
            <person name="Herpin A."/>
            <person name="Takehana Y."/>
            <person name="Naruse K."/>
            <person name="Ansai S."/>
            <person name="Kawaguchi M."/>
        </authorList>
    </citation>
    <scope>NUCLEOTIDE SEQUENCE [LARGE SCALE GENOMIC DNA]</scope>
    <source>
        <strain evidence="1">RS831</strain>
        <tissue evidence="1">Whole body</tissue>
    </source>
</reference>
<keyword evidence="2" id="KW-1185">Reference proteome</keyword>
<protein>
    <submittedName>
        <fullName evidence="1">Uncharacterized protein</fullName>
    </submittedName>
</protein>
<dbReference type="AlphaFoldDB" id="A0A3S2M4J7"/>
<gene>
    <name evidence="1" type="ORF">OJAV_G00192840</name>
</gene>
<proteinExistence type="predicted"/>
<organism evidence="1 2">
    <name type="scientific">Oryzias javanicus</name>
    <name type="common">Javanese ricefish</name>
    <name type="synonym">Aplocheilus javanicus</name>
    <dbReference type="NCBI Taxonomy" id="123683"/>
    <lineage>
        <taxon>Eukaryota</taxon>
        <taxon>Metazoa</taxon>
        <taxon>Chordata</taxon>
        <taxon>Craniata</taxon>
        <taxon>Vertebrata</taxon>
        <taxon>Euteleostomi</taxon>
        <taxon>Actinopterygii</taxon>
        <taxon>Neopterygii</taxon>
        <taxon>Teleostei</taxon>
        <taxon>Neoteleostei</taxon>
        <taxon>Acanthomorphata</taxon>
        <taxon>Ovalentaria</taxon>
        <taxon>Atherinomorphae</taxon>
        <taxon>Beloniformes</taxon>
        <taxon>Adrianichthyidae</taxon>
        <taxon>Oryziinae</taxon>
        <taxon>Oryzias</taxon>
    </lineage>
</organism>